<keyword evidence="4" id="KW-1003">Cell membrane</keyword>
<feature type="region of interest" description="Disordered" evidence="10">
    <location>
        <begin position="136"/>
        <end position="158"/>
    </location>
</feature>
<comment type="subcellular location">
    <subcellularLocation>
        <location evidence="1">Cell inner membrane</location>
        <topology evidence="1">Single-pass membrane protein</topology>
    </subcellularLocation>
</comment>
<keyword evidence="5" id="KW-0488">Methylation</keyword>
<evidence type="ECO:0000259" key="12">
    <source>
        <dbReference type="Pfam" id="PF08334"/>
    </source>
</evidence>
<feature type="domain" description="Type II secretion system protein GspG C-terminal" evidence="12">
    <location>
        <begin position="55"/>
        <end position="157"/>
    </location>
</feature>
<sequence length="158" mass="16637">MTAKPPLSRSPDRQPAPPPRRARADAGFTLLELLVVVTILVLLTAAVGTVALNFLGGAKQDAARIQIGQIEAGLDLYRLDMGRYPTEREGLEALVSAPTGAARWAGPYLRKRDALEDPWGAPFTYAAPGQGGAPYDLLSLGSDGAEGGEGEAADVRNR</sequence>
<dbReference type="STRING" id="89524.SAMN05444370_10266"/>
<evidence type="ECO:0000256" key="3">
    <source>
        <dbReference type="ARBA" id="ARBA00020042"/>
    </source>
</evidence>
<dbReference type="GO" id="GO:0015627">
    <property type="term" value="C:type II protein secretion system complex"/>
    <property type="evidence" value="ECO:0007669"/>
    <property type="project" value="InterPro"/>
</dbReference>
<dbReference type="InterPro" id="IPR013545">
    <property type="entry name" value="T2SS_protein-GspG_C"/>
</dbReference>
<dbReference type="Pfam" id="PF08334">
    <property type="entry name" value="T2SSG"/>
    <property type="match status" value="1"/>
</dbReference>
<dbReference type="Pfam" id="PF07963">
    <property type="entry name" value="N_methyl"/>
    <property type="match status" value="1"/>
</dbReference>
<dbReference type="GO" id="GO:0015628">
    <property type="term" value="P:protein secretion by the type II secretion system"/>
    <property type="evidence" value="ECO:0007669"/>
    <property type="project" value="InterPro"/>
</dbReference>
<proteinExistence type="inferred from homology"/>
<dbReference type="RefSeq" id="WP_093248316.1">
    <property type="nucleotide sequence ID" value="NZ_FNQM01000002.1"/>
</dbReference>
<keyword evidence="6" id="KW-0997">Cell inner membrane</keyword>
<evidence type="ECO:0000256" key="8">
    <source>
        <dbReference type="ARBA" id="ARBA00022989"/>
    </source>
</evidence>
<accession>A0A1H3WPQ6</accession>
<feature type="transmembrane region" description="Helical" evidence="11">
    <location>
        <begin position="33"/>
        <end position="55"/>
    </location>
</feature>
<evidence type="ECO:0000256" key="10">
    <source>
        <dbReference type="SAM" id="MobiDB-lite"/>
    </source>
</evidence>
<evidence type="ECO:0000256" key="4">
    <source>
        <dbReference type="ARBA" id="ARBA00022475"/>
    </source>
</evidence>
<evidence type="ECO:0000313" key="14">
    <source>
        <dbReference type="Proteomes" id="UP000198703"/>
    </source>
</evidence>
<dbReference type="NCBIfam" id="TIGR02532">
    <property type="entry name" value="IV_pilin_GFxxxE"/>
    <property type="match status" value="1"/>
</dbReference>
<gene>
    <name evidence="13" type="ORF">SAMN05444370_10266</name>
</gene>
<organism evidence="13 14">
    <name type="scientific">Rubrimonas cliftonensis</name>
    <dbReference type="NCBI Taxonomy" id="89524"/>
    <lineage>
        <taxon>Bacteria</taxon>
        <taxon>Pseudomonadati</taxon>
        <taxon>Pseudomonadota</taxon>
        <taxon>Alphaproteobacteria</taxon>
        <taxon>Rhodobacterales</taxon>
        <taxon>Paracoccaceae</taxon>
        <taxon>Rubrimonas</taxon>
    </lineage>
</organism>
<name>A0A1H3WPQ6_9RHOB</name>
<protein>
    <recommendedName>
        <fullName evidence="3">Type II secretion system core protein G</fullName>
    </recommendedName>
</protein>
<evidence type="ECO:0000256" key="11">
    <source>
        <dbReference type="SAM" id="Phobius"/>
    </source>
</evidence>
<evidence type="ECO:0000256" key="9">
    <source>
        <dbReference type="ARBA" id="ARBA00023136"/>
    </source>
</evidence>
<evidence type="ECO:0000313" key="13">
    <source>
        <dbReference type="EMBL" id="SDZ89167.1"/>
    </source>
</evidence>
<evidence type="ECO:0000256" key="7">
    <source>
        <dbReference type="ARBA" id="ARBA00022692"/>
    </source>
</evidence>
<dbReference type="NCBIfam" id="TIGR01710">
    <property type="entry name" value="typeII_sec_gspG"/>
    <property type="match status" value="1"/>
</dbReference>
<dbReference type="InterPro" id="IPR000983">
    <property type="entry name" value="Bac_GSPG_pilin"/>
</dbReference>
<dbReference type="InterPro" id="IPR010054">
    <property type="entry name" value="Type2_sec_GspG"/>
</dbReference>
<dbReference type="Gene3D" id="3.30.700.10">
    <property type="entry name" value="Glycoprotein, Type 4 Pilin"/>
    <property type="match status" value="1"/>
</dbReference>
<dbReference type="PROSITE" id="PS00409">
    <property type="entry name" value="PROKAR_NTER_METHYL"/>
    <property type="match status" value="1"/>
</dbReference>
<keyword evidence="8 11" id="KW-1133">Transmembrane helix</keyword>
<keyword evidence="7 11" id="KW-0812">Transmembrane</keyword>
<keyword evidence="9 11" id="KW-0472">Membrane</keyword>
<evidence type="ECO:0000256" key="5">
    <source>
        <dbReference type="ARBA" id="ARBA00022481"/>
    </source>
</evidence>
<evidence type="ECO:0000256" key="1">
    <source>
        <dbReference type="ARBA" id="ARBA00004377"/>
    </source>
</evidence>
<keyword evidence="14" id="KW-1185">Reference proteome</keyword>
<dbReference type="InterPro" id="IPR012902">
    <property type="entry name" value="N_methyl_site"/>
</dbReference>
<dbReference type="EMBL" id="FNQM01000002">
    <property type="protein sequence ID" value="SDZ89167.1"/>
    <property type="molecule type" value="Genomic_DNA"/>
</dbReference>
<dbReference type="AlphaFoldDB" id="A0A1H3WPQ6"/>
<evidence type="ECO:0000256" key="6">
    <source>
        <dbReference type="ARBA" id="ARBA00022519"/>
    </source>
</evidence>
<dbReference type="PRINTS" id="PR00813">
    <property type="entry name" value="BCTERIALGSPG"/>
</dbReference>
<evidence type="ECO:0000256" key="2">
    <source>
        <dbReference type="ARBA" id="ARBA00009984"/>
    </source>
</evidence>
<feature type="region of interest" description="Disordered" evidence="10">
    <location>
        <begin position="1"/>
        <end position="22"/>
    </location>
</feature>
<dbReference type="OrthoDB" id="9795612at2"/>
<dbReference type="InterPro" id="IPR045584">
    <property type="entry name" value="Pilin-like"/>
</dbReference>
<reference evidence="13 14" key="1">
    <citation type="submission" date="2016-10" db="EMBL/GenBank/DDBJ databases">
        <authorList>
            <person name="de Groot N.N."/>
        </authorList>
    </citation>
    <scope>NUCLEOTIDE SEQUENCE [LARGE SCALE GENOMIC DNA]</scope>
    <source>
        <strain evidence="13 14">DSM 15345</strain>
    </source>
</reference>
<dbReference type="SUPFAM" id="SSF54523">
    <property type="entry name" value="Pili subunits"/>
    <property type="match status" value="1"/>
</dbReference>
<dbReference type="GO" id="GO:0005886">
    <property type="term" value="C:plasma membrane"/>
    <property type="evidence" value="ECO:0007669"/>
    <property type="project" value="UniProtKB-SubCell"/>
</dbReference>
<dbReference type="Proteomes" id="UP000198703">
    <property type="component" value="Unassembled WGS sequence"/>
</dbReference>
<comment type="similarity">
    <text evidence="2">Belongs to the GSP G family.</text>
</comment>